<keyword evidence="4" id="KW-1185">Reference proteome</keyword>
<gene>
    <name evidence="3" type="ORF">EAY64_01675</name>
</gene>
<dbReference type="Pfam" id="PF02517">
    <property type="entry name" value="Rce1-like"/>
    <property type="match status" value="1"/>
</dbReference>
<evidence type="ECO:0000256" key="1">
    <source>
        <dbReference type="SAM" id="Phobius"/>
    </source>
</evidence>
<dbReference type="AlphaFoldDB" id="A0A454JNC5"/>
<keyword evidence="1" id="KW-1133">Transmembrane helix</keyword>
<proteinExistence type="predicted"/>
<dbReference type="GO" id="GO:0008237">
    <property type="term" value="F:metallopeptidase activity"/>
    <property type="evidence" value="ECO:0007669"/>
    <property type="project" value="UniProtKB-KW"/>
</dbReference>
<evidence type="ECO:0000313" key="3">
    <source>
        <dbReference type="EMBL" id="RMD01814.1"/>
    </source>
</evidence>
<keyword evidence="1" id="KW-0812">Transmembrane</keyword>
<feature type="transmembrane region" description="Helical" evidence="1">
    <location>
        <begin position="138"/>
        <end position="157"/>
    </location>
</feature>
<reference evidence="3 4" key="1">
    <citation type="submission" date="2018-10" db="EMBL/GenBank/DDBJ databases">
        <title>Draft genome sequence of Aquitalea MWU14-2217 isolated from a wild cranberry bog in Provincetown, Massachusetts.</title>
        <authorList>
            <person name="Ebadzadsahrai G."/>
            <person name="Soby S."/>
        </authorList>
    </citation>
    <scope>NUCLEOTIDE SEQUENCE [LARGE SCALE GENOMIC DNA]</scope>
    <source>
        <strain evidence="3 4">MWU14-2217</strain>
    </source>
</reference>
<feature type="transmembrane region" description="Helical" evidence="1">
    <location>
        <begin position="35"/>
        <end position="63"/>
    </location>
</feature>
<feature type="transmembrane region" description="Helical" evidence="1">
    <location>
        <begin position="75"/>
        <end position="92"/>
    </location>
</feature>
<sequence length="273" mass="29002">MMLPAPLELAGFGLLATALLLQSLSLPRSSVLAGVAAIVLAVCSGLLQPLGLLAVLLAGGLSYAVYRRPRAELQVLWIALLLALALHALPGFDNPLLWQGRATPNSEVYRLFWSFDKGVAGWLLLLGLHGAPHHGRAWGSTVAAVGGLLLVLVLALAQESGMIAYAPKLPAWLLPWLFANFFLTALPEEALFRHGLQRWLENRVEPLPALIAASLLFGAAHLAGGWGWVGLATLAGLGYGLIYAATRQVALAALAHLAFNTAHLLLFTYPRPG</sequence>
<keyword evidence="3" id="KW-0645">Protease</keyword>
<feature type="domain" description="CAAX prenyl protease 2/Lysostaphin resistance protein A-like" evidence="2">
    <location>
        <begin position="171"/>
        <end position="261"/>
    </location>
</feature>
<dbReference type="InterPro" id="IPR003675">
    <property type="entry name" value="Rce1/LyrA-like_dom"/>
</dbReference>
<feature type="transmembrane region" description="Helical" evidence="1">
    <location>
        <begin position="112"/>
        <end position="131"/>
    </location>
</feature>
<organism evidence="3 4">
    <name type="scientific">Aquitalea palustris</name>
    <dbReference type="NCBI Taxonomy" id="2480983"/>
    <lineage>
        <taxon>Bacteria</taxon>
        <taxon>Pseudomonadati</taxon>
        <taxon>Pseudomonadota</taxon>
        <taxon>Betaproteobacteria</taxon>
        <taxon>Neisseriales</taxon>
        <taxon>Chromobacteriaceae</taxon>
        <taxon>Aquitalea</taxon>
    </lineage>
</organism>
<evidence type="ECO:0000259" key="2">
    <source>
        <dbReference type="Pfam" id="PF02517"/>
    </source>
</evidence>
<evidence type="ECO:0000313" key="4">
    <source>
        <dbReference type="Proteomes" id="UP000274139"/>
    </source>
</evidence>
<protein>
    <submittedName>
        <fullName evidence="3">CPBP family intramembrane metalloprotease</fullName>
    </submittedName>
</protein>
<dbReference type="OrthoDB" id="5322702at2"/>
<dbReference type="GO" id="GO:0080120">
    <property type="term" value="P:CAAX-box protein maturation"/>
    <property type="evidence" value="ECO:0007669"/>
    <property type="project" value="UniProtKB-ARBA"/>
</dbReference>
<dbReference type="GO" id="GO:0006508">
    <property type="term" value="P:proteolysis"/>
    <property type="evidence" value="ECO:0007669"/>
    <property type="project" value="UniProtKB-KW"/>
</dbReference>
<name>A0A454JNC5_9NEIS</name>
<feature type="transmembrane region" description="Helical" evidence="1">
    <location>
        <begin position="249"/>
        <end position="269"/>
    </location>
</feature>
<feature type="transmembrane region" description="Helical" evidence="1">
    <location>
        <begin position="169"/>
        <end position="186"/>
    </location>
</feature>
<keyword evidence="1" id="KW-0472">Membrane</keyword>
<dbReference type="RefSeq" id="WP_103523041.1">
    <property type="nucleotide sequence ID" value="NZ_JAIZDC010000005.1"/>
</dbReference>
<keyword evidence="3" id="KW-0378">Hydrolase</keyword>
<comment type="caution">
    <text evidence="3">The sequence shown here is derived from an EMBL/GenBank/DDBJ whole genome shotgun (WGS) entry which is preliminary data.</text>
</comment>
<accession>A0A454JNC5</accession>
<dbReference type="Proteomes" id="UP000274139">
    <property type="component" value="Unassembled WGS sequence"/>
</dbReference>
<dbReference type="GO" id="GO:0004175">
    <property type="term" value="F:endopeptidase activity"/>
    <property type="evidence" value="ECO:0007669"/>
    <property type="project" value="UniProtKB-ARBA"/>
</dbReference>
<keyword evidence="3" id="KW-0482">Metalloprotease</keyword>
<dbReference type="EMBL" id="RFAR01000004">
    <property type="protein sequence ID" value="RMD01814.1"/>
    <property type="molecule type" value="Genomic_DNA"/>
</dbReference>